<organism evidence="5 6">
    <name type="scientific">Calidithermus terrae</name>
    <dbReference type="NCBI Taxonomy" id="1408545"/>
    <lineage>
        <taxon>Bacteria</taxon>
        <taxon>Thermotogati</taxon>
        <taxon>Deinococcota</taxon>
        <taxon>Deinococci</taxon>
        <taxon>Thermales</taxon>
        <taxon>Thermaceae</taxon>
        <taxon>Calidithermus</taxon>
    </lineage>
</organism>
<evidence type="ECO:0000313" key="6">
    <source>
        <dbReference type="Proteomes" id="UP000265715"/>
    </source>
</evidence>
<dbReference type="GO" id="GO:0005507">
    <property type="term" value="F:copper ion binding"/>
    <property type="evidence" value="ECO:0007669"/>
    <property type="project" value="InterPro"/>
</dbReference>
<dbReference type="Gene3D" id="2.60.40.420">
    <property type="entry name" value="Cupredoxins - blue copper proteins"/>
    <property type="match status" value="1"/>
</dbReference>
<evidence type="ECO:0000259" key="4">
    <source>
        <dbReference type="Pfam" id="PF00127"/>
    </source>
</evidence>
<keyword evidence="1" id="KW-0479">Metal-binding</keyword>
<name>A0A399F0L6_9DEIN</name>
<accession>A0A399F0L6</accession>
<dbReference type="OrthoDB" id="680163at2"/>
<dbReference type="EMBL" id="QXDL01000012">
    <property type="protein sequence ID" value="RIH90327.1"/>
    <property type="molecule type" value="Genomic_DNA"/>
</dbReference>
<gene>
    <name evidence="5" type="primary">mauC</name>
    <name evidence="5" type="ORF">Mterra_00559</name>
</gene>
<reference evidence="5 6" key="1">
    <citation type="submission" date="2018-08" db="EMBL/GenBank/DDBJ databases">
        <title>Meiothermus terrae DSM 26712 genome sequencing project.</title>
        <authorList>
            <person name="Da Costa M.S."/>
            <person name="Albuquerque L."/>
            <person name="Raposo P."/>
            <person name="Froufe H.J.C."/>
            <person name="Barroso C.S."/>
            <person name="Egas C."/>
        </authorList>
    </citation>
    <scope>NUCLEOTIDE SEQUENCE [LARGE SCALE GENOMIC DNA]</scope>
    <source>
        <strain evidence="5 6">DSM 26712</strain>
    </source>
</reference>
<feature type="signal peptide" evidence="3">
    <location>
        <begin position="1"/>
        <end position="20"/>
    </location>
</feature>
<dbReference type="PROSITE" id="PS51257">
    <property type="entry name" value="PROKAR_LIPOPROTEIN"/>
    <property type="match status" value="1"/>
</dbReference>
<sequence length="114" mass="11372">MKAWLLLGLALLGVACTPQGGGGAQTPCPAVIDIPSFSYNPSDCTATAGSKVRFKNSDDVPHGAVTKASAPGAFDTGNLASGATSAEIALDVPGTYEYICTAHGSSMGGKIVVK</sequence>
<evidence type="ECO:0000256" key="2">
    <source>
        <dbReference type="ARBA" id="ARBA00023008"/>
    </source>
</evidence>
<keyword evidence="2" id="KW-0186">Copper</keyword>
<dbReference type="Proteomes" id="UP000265715">
    <property type="component" value="Unassembled WGS sequence"/>
</dbReference>
<dbReference type="AlphaFoldDB" id="A0A399F0L6"/>
<dbReference type="GO" id="GO:0009055">
    <property type="term" value="F:electron transfer activity"/>
    <property type="evidence" value="ECO:0007669"/>
    <property type="project" value="InterPro"/>
</dbReference>
<protein>
    <submittedName>
        <fullName evidence="5">Amicyanin-alpha</fullName>
    </submittedName>
</protein>
<dbReference type="InterPro" id="IPR008972">
    <property type="entry name" value="Cupredoxin"/>
</dbReference>
<dbReference type="InterPro" id="IPR000923">
    <property type="entry name" value="BlueCu_1"/>
</dbReference>
<dbReference type="SUPFAM" id="SSF49503">
    <property type="entry name" value="Cupredoxins"/>
    <property type="match status" value="1"/>
</dbReference>
<evidence type="ECO:0000256" key="1">
    <source>
        <dbReference type="ARBA" id="ARBA00022723"/>
    </source>
</evidence>
<feature type="domain" description="Blue (type 1) copper" evidence="4">
    <location>
        <begin position="31"/>
        <end position="114"/>
    </location>
</feature>
<feature type="chain" id="PRO_5017291132" evidence="3">
    <location>
        <begin position="21"/>
        <end position="114"/>
    </location>
</feature>
<comment type="caution">
    <text evidence="5">The sequence shown here is derived from an EMBL/GenBank/DDBJ whole genome shotgun (WGS) entry which is preliminary data.</text>
</comment>
<keyword evidence="3" id="KW-0732">Signal</keyword>
<dbReference type="Pfam" id="PF00127">
    <property type="entry name" value="Copper-bind"/>
    <property type="match status" value="1"/>
</dbReference>
<evidence type="ECO:0000313" key="5">
    <source>
        <dbReference type="EMBL" id="RIH90327.1"/>
    </source>
</evidence>
<keyword evidence="6" id="KW-1185">Reference proteome</keyword>
<proteinExistence type="predicted"/>
<evidence type="ECO:0000256" key="3">
    <source>
        <dbReference type="SAM" id="SignalP"/>
    </source>
</evidence>
<dbReference type="RefSeq" id="WP_119313783.1">
    <property type="nucleotide sequence ID" value="NZ_QXDL01000012.1"/>
</dbReference>